<dbReference type="GO" id="GO:0000976">
    <property type="term" value="F:transcription cis-regulatory region binding"/>
    <property type="evidence" value="ECO:0007669"/>
    <property type="project" value="TreeGrafter"/>
</dbReference>
<evidence type="ECO:0000313" key="5">
    <source>
        <dbReference type="Proteomes" id="UP000295578"/>
    </source>
</evidence>
<evidence type="ECO:0000259" key="3">
    <source>
        <dbReference type="PROSITE" id="PS50977"/>
    </source>
</evidence>
<evidence type="ECO:0000256" key="1">
    <source>
        <dbReference type="ARBA" id="ARBA00023125"/>
    </source>
</evidence>
<dbReference type="AlphaFoldDB" id="A0A4R5APK0"/>
<dbReference type="Gene3D" id="1.10.357.10">
    <property type="entry name" value="Tetracycline Repressor, domain 2"/>
    <property type="match status" value="1"/>
</dbReference>
<dbReference type="EMBL" id="SMKY01000183">
    <property type="protein sequence ID" value="TDD73609.1"/>
    <property type="molecule type" value="Genomic_DNA"/>
</dbReference>
<accession>A0A4R5APK0</accession>
<dbReference type="InterPro" id="IPR001647">
    <property type="entry name" value="HTH_TetR"/>
</dbReference>
<evidence type="ECO:0000313" key="4">
    <source>
        <dbReference type="EMBL" id="TDD73609.1"/>
    </source>
</evidence>
<evidence type="ECO:0000256" key="2">
    <source>
        <dbReference type="PROSITE-ProRule" id="PRU00335"/>
    </source>
</evidence>
<dbReference type="PROSITE" id="PS50977">
    <property type="entry name" value="HTH_TETR_2"/>
    <property type="match status" value="1"/>
</dbReference>
<organism evidence="4 5">
    <name type="scientific">Actinomadura darangshiensis</name>
    <dbReference type="NCBI Taxonomy" id="705336"/>
    <lineage>
        <taxon>Bacteria</taxon>
        <taxon>Bacillati</taxon>
        <taxon>Actinomycetota</taxon>
        <taxon>Actinomycetes</taxon>
        <taxon>Streptosporangiales</taxon>
        <taxon>Thermomonosporaceae</taxon>
        <taxon>Actinomadura</taxon>
    </lineage>
</organism>
<dbReference type="PANTHER" id="PTHR30055:SF239">
    <property type="entry name" value="TRANSCRIPTIONAL REGULATORY PROTEIN"/>
    <property type="match status" value="1"/>
</dbReference>
<sequence>MEGHHVGRPPKFGEDRILDAALAVTAEHGPAAATIAAIADRLGAPSGSLYHRFGSRDLLLATLWTRCVRRFQEDFVRALTSDDVEAAALHAPRWCRLHPDEAAVLLLHRRGDLAAAWPGELAEDLETLNSQVADALTGYAERNGLDHDRVLFALVDVPYGAVRRHLLAKRPPPASVDDLITTTCRAVLAR</sequence>
<dbReference type="OrthoDB" id="8701707at2"/>
<gene>
    <name evidence="4" type="ORF">E1293_30835</name>
</gene>
<dbReference type="PRINTS" id="PR00455">
    <property type="entry name" value="HTHTETR"/>
</dbReference>
<protein>
    <submittedName>
        <fullName evidence="4">TetR/AcrR family transcriptional regulator</fullName>
    </submittedName>
</protein>
<comment type="caution">
    <text evidence="4">The sequence shown here is derived from an EMBL/GenBank/DDBJ whole genome shotgun (WGS) entry which is preliminary data.</text>
</comment>
<feature type="domain" description="HTH tetR-type" evidence="3">
    <location>
        <begin position="11"/>
        <end position="71"/>
    </location>
</feature>
<dbReference type="Pfam" id="PF00440">
    <property type="entry name" value="TetR_N"/>
    <property type="match status" value="1"/>
</dbReference>
<dbReference type="SUPFAM" id="SSF46689">
    <property type="entry name" value="Homeodomain-like"/>
    <property type="match status" value="1"/>
</dbReference>
<dbReference type="InterPro" id="IPR050109">
    <property type="entry name" value="HTH-type_TetR-like_transc_reg"/>
</dbReference>
<dbReference type="Proteomes" id="UP000295578">
    <property type="component" value="Unassembled WGS sequence"/>
</dbReference>
<dbReference type="GO" id="GO:0003700">
    <property type="term" value="F:DNA-binding transcription factor activity"/>
    <property type="evidence" value="ECO:0007669"/>
    <property type="project" value="TreeGrafter"/>
</dbReference>
<reference evidence="4 5" key="1">
    <citation type="submission" date="2019-03" db="EMBL/GenBank/DDBJ databases">
        <title>Draft genome sequences of novel Actinobacteria.</title>
        <authorList>
            <person name="Sahin N."/>
            <person name="Ay H."/>
            <person name="Saygin H."/>
        </authorList>
    </citation>
    <scope>NUCLEOTIDE SEQUENCE [LARGE SCALE GENOMIC DNA]</scope>
    <source>
        <strain evidence="4 5">DSM 45941</strain>
    </source>
</reference>
<name>A0A4R5APK0_9ACTN</name>
<keyword evidence="5" id="KW-1185">Reference proteome</keyword>
<dbReference type="InterPro" id="IPR009057">
    <property type="entry name" value="Homeodomain-like_sf"/>
</dbReference>
<feature type="DNA-binding region" description="H-T-H motif" evidence="2">
    <location>
        <begin position="34"/>
        <end position="53"/>
    </location>
</feature>
<proteinExistence type="predicted"/>
<dbReference type="PANTHER" id="PTHR30055">
    <property type="entry name" value="HTH-TYPE TRANSCRIPTIONAL REGULATOR RUTR"/>
    <property type="match status" value="1"/>
</dbReference>
<keyword evidence="1 2" id="KW-0238">DNA-binding</keyword>